<gene>
    <name evidence="12" type="ORF">GWI33_009893</name>
</gene>
<comment type="subcellular location">
    <subcellularLocation>
        <location evidence="1">Cell membrane</location>
        <topology evidence="1">Multi-pass membrane protein</topology>
    </subcellularLocation>
</comment>
<evidence type="ECO:0000256" key="2">
    <source>
        <dbReference type="ARBA" id="ARBA00006513"/>
    </source>
</evidence>
<evidence type="ECO:0000256" key="8">
    <source>
        <dbReference type="ARBA" id="ARBA00023065"/>
    </source>
</evidence>
<evidence type="ECO:0000256" key="3">
    <source>
        <dbReference type="ARBA" id="ARBA00022448"/>
    </source>
</evidence>
<keyword evidence="5 11" id="KW-0812">Transmembrane</keyword>
<dbReference type="InterPro" id="IPR004878">
    <property type="entry name" value="Otopetrin"/>
</dbReference>
<dbReference type="Pfam" id="PF03189">
    <property type="entry name" value="Otopetrin"/>
    <property type="match status" value="1"/>
</dbReference>
<dbReference type="AlphaFoldDB" id="A0A834M9G1"/>
<feature type="transmembrane region" description="Helical" evidence="11">
    <location>
        <begin position="55"/>
        <end position="75"/>
    </location>
</feature>
<keyword evidence="4" id="KW-1003">Cell membrane</keyword>
<keyword evidence="7 11" id="KW-1133">Transmembrane helix</keyword>
<evidence type="ECO:0000256" key="11">
    <source>
        <dbReference type="SAM" id="Phobius"/>
    </source>
</evidence>
<evidence type="ECO:0000256" key="10">
    <source>
        <dbReference type="ARBA" id="ARBA00023303"/>
    </source>
</evidence>
<dbReference type="GO" id="GO:0005886">
    <property type="term" value="C:plasma membrane"/>
    <property type="evidence" value="ECO:0007669"/>
    <property type="project" value="UniProtKB-SubCell"/>
</dbReference>
<comment type="similarity">
    <text evidence="2">Belongs to the otopetrin family.</text>
</comment>
<proteinExistence type="inferred from homology"/>
<evidence type="ECO:0000256" key="1">
    <source>
        <dbReference type="ARBA" id="ARBA00004651"/>
    </source>
</evidence>
<dbReference type="EMBL" id="JAACXV010005844">
    <property type="protein sequence ID" value="KAF7276716.1"/>
    <property type="molecule type" value="Genomic_DNA"/>
</dbReference>
<sequence>MIIAAVYAYVQMVKLDVNKAAHNGMDNFLLLMCLPAFFVHGIFSIIPAILFGNVLAVIGIVFEIIQVLIQTPFTIDGMARSSNTINLRKTKPGREMVTFLVICNVAMWIMQTFEVKSHGLDQYRQEFYSKELWSIVGHMCLPLMMFYRFHASACIGDIWKYAYIPSGH</sequence>
<feature type="transmembrane region" description="Helical" evidence="11">
    <location>
        <begin position="28"/>
        <end position="49"/>
    </location>
</feature>
<dbReference type="OrthoDB" id="6429739at2759"/>
<evidence type="ECO:0000256" key="5">
    <source>
        <dbReference type="ARBA" id="ARBA00022692"/>
    </source>
</evidence>
<organism evidence="12 13">
    <name type="scientific">Rhynchophorus ferrugineus</name>
    <name type="common">Red palm weevil</name>
    <name type="synonym">Curculio ferrugineus</name>
    <dbReference type="NCBI Taxonomy" id="354439"/>
    <lineage>
        <taxon>Eukaryota</taxon>
        <taxon>Metazoa</taxon>
        <taxon>Ecdysozoa</taxon>
        <taxon>Arthropoda</taxon>
        <taxon>Hexapoda</taxon>
        <taxon>Insecta</taxon>
        <taxon>Pterygota</taxon>
        <taxon>Neoptera</taxon>
        <taxon>Endopterygota</taxon>
        <taxon>Coleoptera</taxon>
        <taxon>Polyphaga</taxon>
        <taxon>Cucujiformia</taxon>
        <taxon>Curculionidae</taxon>
        <taxon>Dryophthorinae</taxon>
        <taxon>Rhynchophorus</taxon>
    </lineage>
</organism>
<protein>
    <submittedName>
        <fullName evidence="12">Uncharacterized protein</fullName>
    </submittedName>
</protein>
<evidence type="ECO:0000256" key="4">
    <source>
        <dbReference type="ARBA" id="ARBA00022475"/>
    </source>
</evidence>
<keyword evidence="3" id="KW-0813">Transport</keyword>
<evidence type="ECO:0000313" key="12">
    <source>
        <dbReference type="EMBL" id="KAF7276716.1"/>
    </source>
</evidence>
<evidence type="ECO:0000256" key="7">
    <source>
        <dbReference type="ARBA" id="ARBA00022989"/>
    </source>
</evidence>
<comment type="caution">
    <text evidence="12">The sequence shown here is derived from an EMBL/GenBank/DDBJ whole genome shotgun (WGS) entry which is preliminary data.</text>
</comment>
<keyword evidence="8" id="KW-0406">Ion transport</keyword>
<keyword evidence="10" id="KW-0407">Ion channel</keyword>
<name>A0A834M9G1_RHYFE</name>
<feature type="transmembrane region" description="Helical" evidence="11">
    <location>
        <begin position="96"/>
        <end position="113"/>
    </location>
</feature>
<feature type="transmembrane region" description="Helical" evidence="11">
    <location>
        <begin position="133"/>
        <end position="150"/>
    </location>
</feature>
<keyword evidence="13" id="KW-1185">Reference proteome</keyword>
<evidence type="ECO:0000256" key="6">
    <source>
        <dbReference type="ARBA" id="ARBA00022781"/>
    </source>
</evidence>
<dbReference type="GO" id="GO:0015252">
    <property type="term" value="F:proton channel activity"/>
    <property type="evidence" value="ECO:0007669"/>
    <property type="project" value="InterPro"/>
</dbReference>
<dbReference type="PANTHER" id="PTHR21522">
    <property type="entry name" value="PROTON CHANNEL OTOP"/>
    <property type="match status" value="1"/>
</dbReference>
<reference evidence="12" key="1">
    <citation type="submission" date="2020-08" db="EMBL/GenBank/DDBJ databases">
        <title>Genome sequencing and assembly of the red palm weevil Rhynchophorus ferrugineus.</title>
        <authorList>
            <person name="Dias G.B."/>
            <person name="Bergman C.M."/>
            <person name="Manee M."/>
        </authorList>
    </citation>
    <scope>NUCLEOTIDE SEQUENCE</scope>
    <source>
        <strain evidence="12">AA-2017</strain>
        <tissue evidence="12">Whole larva</tissue>
    </source>
</reference>
<evidence type="ECO:0000313" key="13">
    <source>
        <dbReference type="Proteomes" id="UP000625711"/>
    </source>
</evidence>
<keyword evidence="9 11" id="KW-0472">Membrane</keyword>
<evidence type="ECO:0000256" key="9">
    <source>
        <dbReference type="ARBA" id="ARBA00023136"/>
    </source>
</evidence>
<keyword evidence="6" id="KW-0375">Hydrogen ion transport</keyword>
<dbReference type="PANTHER" id="PTHR21522:SF58">
    <property type="entry name" value="AGAP000074-PA"/>
    <property type="match status" value="1"/>
</dbReference>
<dbReference type="Proteomes" id="UP000625711">
    <property type="component" value="Unassembled WGS sequence"/>
</dbReference>
<accession>A0A834M9G1</accession>